<protein>
    <recommendedName>
        <fullName evidence="3">Alpha/beta hydrolase</fullName>
    </recommendedName>
</protein>
<proteinExistence type="predicted"/>
<organism evidence="1 2">
    <name type="scientific">Treponema lecithinolyticum ATCC 700332</name>
    <dbReference type="NCBI Taxonomy" id="1321815"/>
    <lineage>
        <taxon>Bacteria</taxon>
        <taxon>Pseudomonadati</taxon>
        <taxon>Spirochaetota</taxon>
        <taxon>Spirochaetia</taxon>
        <taxon>Spirochaetales</taxon>
        <taxon>Treponemataceae</taxon>
        <taxon>Treponema</taxon>
    </lineage>
</organism>
<evidence type="ECO:0000313" key="2">
    <source>
        <dbReference type="Proteomes" id="UP000016649"/>
    </source>
</evidence>
<comment type="caution">
    <text evidence="1">The sequence shown here is derived from an EMBL/GenBank/DDBJ whole genome shotgun (WGS) entry which is preliminary data.</text>
</comment>
<name>A0ABN0NZ10_TRELE</name>
<accession>A0ABN0NZ10</accession>
<dbReference type="InterPro" id="IPR029058">
    <property type="entry name" value="AB_hydrolase_fold"/>
</dbReference>
<gene>
    <name evidence="1" type="ORF">HMPREF9193_01195</name>
</gene>
<dbReference type="EMBL" id="AWVH01000030">
    <property type="protein sequence ID" value="ERJ93195.1"/>
    <property type="molecule type" value="Genomic_DNA"/>
</dbReference>
<sequence length="89" mass="10056">MSIYKSQKGKEKSLFLYDKQLSKLNMPFSDIYVKTSFGKTHVVETGNKAGKPLLVFHGGNTTTAYNLLKFDFLLSHFHVYAVVTIGYCV</sequence>
<evidence type="ECO:0000313" key="1">
    <source>
        <dbReference type="EMBL" id="ERJ93195.1"/>
    </source>
</evidence>
<dbReference type="Gene3D" id="3.40.50.1820">
    <property type="entry name" value="alpha/beta hydrolase"/>
    <property type="match status" value="1"/>
</dbReference>
<dbReference type="RefSeq" id="WP_021687406.1">
    <property type="nucleotide sequence ID" value="NZ_KI260566.1"/>
</dbReference>
<keyword evidence="2" id="KW-1185">Reference proteome</keyword>
<dbReference type="SUPFAM" id="SSF53474">
    <property type="entry name" value="alpha/beta-Hydrolases"/>
    <property type="match status" value="1"/>
</dbReference>
<evidence type="ECO:0008006" key="3">
    <source>
        <dbReference type="Google" id="ProtNLM"/>
    </source>
</evidence>
<dbReference type="Proteomes" id="UP000016649">
    <property type="component" value="Unassembled WGS sequence"/>
</dbReference>
<reference evidence="1 2" key="1">
    <citation type="submission" date="2013-08" db="EMBL/GenBank/DDBJ databases">
        <authorList>
            <person name="Weinstock G."/>
            <person name="Sodergren E."/>
            <person name="Wylie T."/>
            <person name="Fulton L."/>
            <person name="Fulton R."/>
            <person name="Fronick C."/>
            <person name="O'Laughlin M."/>
            <person name="Godfrey J."/>
            <person name="Miner T."/>
            <person name="Herter B."/>
            <person name="Appelbaum E."/>
            <person name="Cordes M."/>
            <person name="Lek S."/>
            <person name="Wollam A."/>
            <person name="Pepin K.H."/>
            <person name="Palsikar V.B."/>
            <person name="Mitreva M."/>
            <person name="Wilson R.K."/>
        </authorList>
    </citation>
    <scope>NUCLEOTIDE SEQUENCE [LARGE SCALE GENOMIC DNA]</scope>
    <source>
        <strain evidence="1 2">ATCC 700332</strain>
    </source>
</reference>